<comment type="caution">
    <text evidence="3">The sequence shown here is derived from an EMBL/GenBank/DDBJ whole genome shotgun (WGS) entry which is preliminary data.</text>
</comment>
<dbReference type="GO" id="GO:0016788">
    <property type="term" value="F:hydrolase activity, acting on ester bonds"/>
    <property type="evidence" value="ECO:0007669"/>
    <property type="project" value="UniProtKB-UniRule"/>
</dbReference>
<dbReference type="AlphaFoldDB" id="A0A084H1R2"/>
<dbReference type="InterPro" id="IPR022932">
    <property type="entry name" value="YjcG"/>
</dbReference>
<dbReference type="PANTHER" id="PTHR40037:SF1">
    <property type="entry name" value="PHOSPHOESTERASE SAOUHSC_00951-RELATED"/>
    <property type="match status" value="1"/>
</dbReference>
<dbReference type="PANTHER" id="PTHR40037">
    <property type="entry name" value="PHOSPHOESTERASE YJCG-RELATED"/>
    <property type="match status" value="1"/>
</dbReference>
<feature type="active site" description="Proton acceptor" evidence="2">
    <location>
        <position position="116"/>
    </location>
</feature>
<dbReference type="InterPro" id="IPR009097">
    <property type="entry name" value="Cyclic_Pdiesterase"/>
</dbReference>
<keyword evidence="4" id="KW-1185">Reference proteome</keyword>
<dbReference type="EC" id="3.1.-.-" evidence="2"/>
<evidence type="ECO:0000313" key="4">
    <source>
        <dbReference type="Proteomes" id="UP000028549"/>
    </source>
</evidence>
<reference evidence="3 4" key="1">
    <citation type="journal article" date="2005" name="Int. J. Syst. Evol. Microbiol.">
        <title>Bacillus cibi sp. nov., isolated from jeotgal, a traditional Korean fermented seafood.</title>
        <authorList>
            <person name="Yoon J.H."/>
            <person name="Lee C.H."/>
            <person name="Oh T.K."/>
        </authorList>
    </citation>
    <scope>NUCLEOTIDE SEQUENCE [LARGE SCALE GENOMIC DNA]</scope>
    <source>
        <strain evidence="3 4">DSM 16189</strain>
    </source>
</reference>
<dbReference type="SUPFAM" id="SSF55144">
    <property type="entry name" value="LigT-like"/>
    <property type="match status" value="1"/>
</dbReference>
<dbReference type="RefSeq" id="WP_029282509.1">
    <property type="nucleotide sequence ID" value="NZ_CP176757.1"/>
</dbReference>
<keyword evidence="1 2" id="KW-0378">Hydrolase</keyword>
<evidence type="ECO:0000313" key="3">
    <source>
        <dbReference type="EMBL" id="KEZ53524.1"/>
    </source>
</evidence>
<organism evidence="3 4">
    <name type="scientific">Metabacillus indicus</name>
    <name type="common">Bacillus indicus</name>
    <dbReference type="NCBI Taxonomy" id="246786"/>
    <lineage>
        <taxon>Bacteria</taxon>
        <taxon>Bacillati</taxon>
        <taxon>Bacillota</taxon>
        <taxon>Bacilli</taxon>
        <taxon>Bacillales</taxon>
        <taxon>Bacillaceae</taxon>
        <taxon>Metabacillus</taxon>
    </lineage>
</organism>
<dbReference type="STRING" id="246786.GS18_0200580"/>
<dbReference type="OrthoDB" id="1524661at2"/>
<dbReference type="EMBL" id="JNVC02000001">
    <property type="protein sequence ID" value="KEZ53524.1"/>
    <property type="molecule type" value="Genomic_DNA"/>
</dbReference>
<proteinExistence type="inferred from homology"/>
<dbReference type="HAMAP" id="MF_01444">
    <property type="entry name" value="2H_phosphoesterase_YjcG"/>
    <property type="match status" value="1"/>
</dbReference>
<evidence type="ECO:0000256" key="2">
    <source>
        <dbReference type="HAMAP-Rule" id="MF_01444"/>
    </source>
</evidence>
<name>A0A084H1R2_METID</name>
<dbReference type="Gene3D" id="3.90.1140.10">
    <property type="entry name" value="Cyclic phosphodiesterase"/>
    <property type="match status" value="1"/>
</dbReference>
<feature type="short sequence motif" description="HXTX 1" evidence="2">
    <location>
        <begin position="34"/>
        <end position="37"/>
    </location>
</feature>
<dbReference type="NCBIfam" id="NF010223">
    <property type="entry name" value="PRK13679.1"/>
    <property type="match status" value="1"/>
</dbReference>
<feature type="active site" description="Proton donor" evidence="2">
    <location>
        <position position="34"/>
    </location>
</feature>
<gene>
    <name evidence="3" type="ORF">GS18_0200580</name>
</gene>
<accession>A0A084H1R2</accession>
<evidence type="ECO:0000256" key="1">
    <source>
        <dbReference type="ARBA" id="ARBA00022801"/>
    </source>
</evidence>
<dbReference type="Pfam" id="PF13563">
    <property type="entry name" value="2_5_RNA_ligase2"/>
    <property type="match status" value="1"/>
</dbReference>
<protein>
    <recommendedName>
        <fullName evidence="2">Putative phosphoesterase GS18_0200580</fullName>
        <ecNumber evidence="2">3.1.-.-</ecNumber>
    </recommendedName>
</protein>
<feature type="short sequence motif" description="HXTX 2" evidence="2">
    <location>
        <begin position="116"/>
        <end position="119"/>
    </location>
</feature>
<comment type="similarity">
    <text evidence="2">Belongs to the 2H phosphoesterase superfamily. YjcG family.</text>
</comment>
<sequence length="173" mass="20136">MKYGIAIFPSKKLQDAANSYRKRYDPNYALIPPHLTLKQPFEATDERIRDISRELRQIAQNHQPVTLSIRKFSSFSPVNNVIYLKVEPTEQILSLYDALHDEYFSDVEPEYAFVPHITIGQKLSDDEHSDVLGSLKMTDFQHEETVDRFHLLYQLENGSWTVFETFLLGKEGL</sequence>
<dbReference type="Proteomes" id="UP000028549">
    <property type="component" value="Unassembled WGS sequence"/>
</dbReference>
<dbReference type="InterPro" id="IPR050580">
    <property type="entry name" value="2H_phosphoesterase_YjcG-like"/>
</dbReference>